<evidence type="ECO:0000313" key="3">
    <source>
        <dbReference type="EnsemblFungi" id="EJT75334"/>
    </source>
</evidence>
<dbReference type="HOGENOM" id="CLU_1686690_0_0_1"/>
<evidence type="ECO:0000313" key="2">
    <source>
        <dbReference type="EMBL" id="EJT75334.1"/>
    </source>
</evidence>
<keyword evidence="1" id="KW-0812">Transmembrane</keyword>
<reference evidence="2" key="2">
    <citation type="submission" date="2010-07" db="EMBL/GenBank/DDBJ databases">
        <authorList>
            <consortium name="The Broad Institute Genome Sequencing Platform"/>
            <consortium name="Broad Institute Genome Sequencing Center for Infectious Disease"/>
            <person name="Ma L.-J."/>
            <person name="Dead R."/>
            <person name="Young S."/>
            <person name="Zeng Q."/>
            <person name="Koehrsen M."/>
            <person name="Alvarado L."/>
            <person name="Berlin A."/>
            <person name="Chapman S.B."/>
            <person name="Chen Z."/>
            <person name="Freedman E."/>
            <person name="Gellesch M."/>
            <person name="Goldberg J."/>
            <person name="Griggs A."/>
            <person name="Gujja S."/>
            <person name="Heilman E.R."/>
            <person name="Heiman D."/>
            <person name="Hepburn T."/>
            <person name="Howarth C."/>
            <person name="Jen D."/>
            <person name="Larson L."/>
            <person name="Mehta T."/>
            <person name="Neiman D."/>
            <person name="Pearson M."/>
            <person name="Roberts A."/>
            <person name="Saif S."/>
            <person name="Shea T."/>
            <person name="Shenoy N."/>
            <person name="Sisk P."/>
            <person name="Stolte C."/>
            <person name="Sykes S."/>
            <person name="Walk T."/>
            <person name="White J."/>
            <person name="Yandava C."/>
            <person name="Haas B."/>
            <person name="Nusbaum C."/>
            <person name="Birren B."/>
        </authorList>
    </citation>
    <scope>NUCLEOTIDE SEQUENCE</scope>
    <source>
        <strain evidence="2">R3-111a-1</strain>
    </source>
</reference>
<dbReference type="RefSeq" id="XP_009221334.1">
    <property type="nucleotide sequence ID" value="XM_009223070.1"/>
</dbReference>
<accession>J3NVF6</accession>
<keyword evidence="1" id="KW-1133">Transmembrane helix</keyword>
<dbReference type="EMBL" id="GL385397">
    <property type="protein sequence ID" value="EJT75334.1"/>
    <property type="molecule type" value="Genomic_DNA"/>
</dbReference>
<dbReference type="AlphaFoldDB" id="J3NVF6"/>
<reference evidence="2" key="3">
    <citation type="submission" date="2010-09" db="EMBL/GenBank/DDBJ databases">
        <title>Annotation of Gaeumannomyces graminis var. tritici R3-111a-1.</title>
        <authorList>
            <consortium name="The Broad Institute Genome Sequencing Platform"/>
            <person name="Ma L.-J."/>
            <person name="Dead R."/>
            <person name="Young S.K."/>
            <person name="Zeng Q."/>
            <person name="Gargeya S."/>
            <person name="Fitzgerald M."/>
            <person name="Haas B."/>
            <person name="Abouelleil A."/>
            <person name="Alvarado L."/>
            <person name="Arachchi H.M."/>
            <person name="Berlin A."/>
            <person name="Brown A."/>
            <person name="Chapman S.B."/>
            <person name="Chen Z."/>
            <person name="Dunbar C."/>
            <person name="Freedman E."/>
            <person name="Gearin G."/>
            <person name="Gellesch M."/>
            <person name="Goldberg J."/>
            <person name="Griggs A."/>
            <person name="Gujja S."/>
            <person name="Heiman D."/>
            <person name="Howarth C."/>
            <person name="Larson L."/>
            <person name="Lui A."/>
            <person name="MacDonald P.J.P."/>
            <person name="Mehta T."/>
            <person name="Montmayeur A."/>
            <person name="Murphy C."/>
            <person name="Neiman D."/>
            <person name="Pearson M."/>
            <person name="Priest M."/>
            <person name="Roberts A."/>
            <person name="Saif S."/>
            <person name="Shea T."/>
            <person name="Shenoy N."/>
            <person name="Sisk P."/>
            <person name="Stolte C."/>
            <person name="Sykes S."/>
            <person name="Yandava C."/>
            <person name="Wortman J."/>
            <person name="Nusbaum C."/>
            <person name="Birren B."/>
        </authorList>
    </citation>
    <scope>NUCLEOTIDE SEQUENCE</scope>
    <source>
        <strain evidence="2">R3-111a-1</strain>
    </source>
</reference>
<evidence type="ECO:0000256" key="1">
    <source>
        <dbReference type="SAM" id="Phobius"/>
    </source>
</evidence>
<reference evidence="3" key="5">
    <citation type="submission" date="2018-04" db="UniProtKB">
        <authorList>
            <consortium name="EnsemblFungi"/>
        </authorList>
    </citation>
    <scope>IDENTIFICATION</scope>
    <source>
        <strain evidence="3">R3-111a-1</strain>
    </source>
</reference>
<feature type="transmembrane region" description="Helical" evidence="1">
    <location>
        <begin position="20"/>
        <end position="38"/>
    </location>
</feature>
<dbReference type="Proteomes" id="UP000006039">
    <property type="component" value="Unassembled WGS sequence"/>
</dbReference>
<protein>
    <submittedName>
        <fullName evidence="2 3">Uncharacterized protein</fullName>
    </submittedName>
</protein>
<reference evidence="3" key="4">
    <citation type="journal article" date="2015" name="G3 (Bethesda)">
        <title>Genome sequences of three phytopathogenic species of the Magnaporthaceae family of fungi.</title>
        <authorList>
            <person name="Okagaki L.H."/>
            <person name="Nunes C.C."/>
            <person name="Sailsbery J."/>
            <person name="Clay B."/>
            <person name="Brown D."/>
            <person name="John T."/>
            <person name="Oh Y."/>
            <person name="Young N."/>
            <person name="Fitzgerald M."/>
            <person name="Haas B.J."/>
            <person name="Zeng Q."/>
            <person name="Young S."/>
            <person name="Adiconis X."/>
            <person name="Fan L."/>
            <person name="Levin J.Z."/>
            <person name="Mitchell T.K."/>
            <person name="Okubara P.A."/>
            <person name="Farman M.L."/>
            <person name="Kohn L.M."/>
            <person name="Birren B."/>
            <person name="Ma L.-J."/>
            <person name="Dean R.A."/>
        </authorList>
    </citation>
    <scope>NUCLEOTIDE SEQUENCE</scope>
    <source>
        <strain evidence="3">R3-111a-1</strain>
    </source>
</reference>
<sequence length="156" mass="18321">MRVRIFSRAISSTRSKNAKLFLLLLYFIIAIFNCLHKLKTNFLTFKLLAISVTSLGPYKLRTNSINTYKNLSAKKKSIRKRLRAKLIPQLIIFSKKYGRNTSFFNNNGVKLKKNTLITRPNNGKEKGKNDLPYYTKCFDWYKNDKIMRLYLEKPAN</sequence>
<dbReference type="EnsemblFungi" id="EJT75334">
    <property type="protein sequence ID" value="EJT75334"/>
    <property type="gene ID" value="GGTG_05271"/>
</dbReference>
<organism evidence="2">
    <name type="scientific">Gaeumannomyces tritici (strain R3-111a-1)</name>
    <name type="common">Wheat and barley take-all root rot fungus</name>
    <name type="synonym">Gaeumannomyces graminis var. tritici</name>
    <dbReference type="NCBI Taxonomy" id="644352"/>
    <lineage>
        <taxon>Eukaryota</taxon>
        <taxon>Fungi</taxon>
        <taxon>Dikarya</taxon>
        <taxon>Ascomycota</taxon>
        <taxon>Pezizomycotina</taxon>
        <taxon>Sordariomycetes</taxon>
        <taxon>Sordariomycetidae</taxon>
        <taxon>Magnaporthales</taxon>
        <taxon>Magnaporthaceae</taxon>
        <taxon>Gaeumannomyces</taxon>
    </lineage>
</organism>
<evidence type="ECO:0000313" key="4">
    <source>
        <dbReference type="Proteomes" id="UP000006039"/>
    </source>
</evidence>
<dbReference type="GeneID" id="20345729"/>
<name>J3NVF6_GAET3</name>
<reference evidence="4" key="1">
    <citation type="submission" date="2010-07" db="EMBL/GenBank/DDBJ databases">
        <title>The genome sequence of Gaeumannomyces graminis var. tritici strain R3-111a-1.</title>
        <authorList>
            <consortium name="The Broad Institute Genome Sequencing Platform"/>
            <person name="Ma L.-J."/>
            <person name="Dead R."/>
            <person name="Young S."/>
            <person name="Zeng Q."/>
            <person name="Koehrsen M."/>
            <person name="Alvarado L."/>
            <person name="Berlin A."/>
            <person name="Chapman S.B."/>
            <person name="Chen Z."/>
            <person name="Freedman E."/>
            <person name="Gellesch M."/>
            <person name="Goldberg J."/>
            <person name="Griggs A."/>
            <person name="Gujja S."/>
            <person name="Heilman E.R."/>
            <person name="Heiman D."/>
            <person name="Hepburn T."/>
            <person name="Howarth C."/>
            <person name="Jen D."/>
            <person name="Larson L."/>
            <person name="Mehta T."/>
            <person name="Neiman D."/>
            <person name="Pearson M."/>
            <person name="Roberts A."/>
            <person name="Saif S."/>
            <person name="Shea T."/>
            <person name="Shenoy N."/>
            <person name="Sisk P."/>
            <person name="Stolte C."/>
            <person name="Sykes S."/>
            <person name="Walk T."/>
            <person name="White J."/>
            <person name="Yandava C."/>
            <person name="Haas B."/>
            <person name="Nusbaum C."/>
            <person name="Birren B."/>
        </authorList>
    </citation>
    <scope>NUCLEOTIDE SEQUENCE [LARGE SCALE GENOMIC DNA]</scope>
    <source>
        <strain evidence="4">R3-111a-1</strain>
    </source>
</reference>
<dbReference type="VEuPathDB" id="FungiDB:GGTG_05271"/>
<keyword evidence="1" id="KW-0472">Membrane</keyword>
<gene>
    <name evidence="3" type="primary">20345729</name>
    <name evidence="2" type="ORF">GGTG_05271</name>
</gene>
<proteinExistence type="predicted"/>
<keyword evidence="4" id="KW-1185">Reference proteome</keyword>